<dbReference type="EMBL" id="JACOPD010000006">
    <property type="protein sequence ID" value="MBC5681128.1"/>
    <property type="molecule type" value="Genomic_DNA"/>
</dbReference>
<keyword evidence="1" id="KW-1133">Transmembrane helix</keyword>
<protein>
    <submittedName>
        <fullName evidence="2">Cell division protein FtsL</fullName>
    </submittedName>
</protein>
<comment type="caution">
    <text evidence="2">The sequence shown here is derived from an EMBL/GenBank/DDBJ whole genome shotgun (WGS) entry which is preliminary data.</text>
</comment>
<evidence type="ECO:0000313" key="2">
    <source>
        <dbReference type="EMBL" id="MBC5681128.1"/>
    </source>
</evidence>
<sequence>MAGRRVENQRRQKYGTSSYVSGNTVRKLAAAPQRRYEEYDIPKEVEITEEDRIAIRKKRKAIHRANRLNFLYTVGVSAIVITIFAICLQYLNVQSQVKTNSTAVTRLQSELNELTNSNDELELEINAGIDYEQIYNTAVNELGMVYPERDQVITYDAGVSEYVKQYHDIP</sequence>
<keyword evidence="1" id="KW-0472">Membrane</keyword>
<keyword evidence="2" id="KW-0132">Cell division</keyword>
<reference evidence="2 3" key="1">
    <citation type="submission" date="2020-08" db="EMBL/GenBank/DDBJ databases">
        <title>Genome public.</title>
        <authorList>
            <person name="Liu C."/>
            <person name="Sun Q."/>
        </authorList>
    </citation>
    <scope>NUCLEOTIDE SEQUENCE [LARGE SCALE GENOMIC DNA]</scope>
    <source>
        <strain evidence="2 3">NSJ-43</strain>
    </source>
</reference>
<keyword evidence="3" id="KW-1185">Reference proteome</keyword>
<feature type="transmembrane region" description="Helical" evidence="1">
    <location>
        <begin position="68"/>
        <end position="91"/>
    </location>
</feature>
<accession>A0ABR7G111</accession>
<gene>
    <name evidence="2" type="ORF">H8S01_09165</name>
</gene>
<evidence type="ECO:0000256" key="1">
    <source>
        <dbReference type="SAM" id="Phobius"/>
    </source>
</evidence>
<evidence type="ECO:0000313" key="3">
    <source>
        <dbReference type="Proteomes" id="UP000628463"/>
    </source>
</evidence>
<proteinExistence type="predicted"/>
<name>A0ABR7G111_9FIRM</name>
<organism evidence="2 3">
    <name type="scientific">Lachnospira hominis</name>
    <name type="common">ex Liu et al. 2021</name>
    <dbReference type="NCBI Taxonomy" id="2763051"/>
    <lineage>
        <taxon>Bacteria</taxon>
        <taxon>Bacillati</taxon>
        <taxon>Bacillota</taxon>
        <taxon>Clostridia</taxon>
        <taxon>Lachnospirales</taxon>
        <taxon>Lachnospiraceae</taxon>
        <taxon>Lachnospira</taxon>
    </lineage>
</organism>
<dbReference type="RefSeq" id="WP_186836991.1">
    <property type="nucleotide sequence ID" value="NZ_JACOPD010000006.1"/>
</dbReference>
<dbReference type="Proteomes" id="UP000628463">
    <property type="component" value="Unassembled WGS sequence"/>
</dbReference>
<dbReference type="GO" id="GO:0051301">
    <property type="term" value="P:cell division"/>
    <property type="evidence" value="ECO:0007669"/>
    <property type="project" value="UniProtKB-KW"/>
</dbReference>
<keyword evidence="2" id="KW-0131">Cell cycle</keyword>
<keyword evidence="1" id="KW-0812">Transmembrane</keyword>